<protein>
    <recommendedName>
        <fullName evidence="15">Ubiquitin-protein ligase E3A</fullName>
        <ecNumber evidence="4">2.3.2.26</ecNumber>
    </recommendedName>
    <alternativeName>
        <fullName evidence="17">HECT-type ubiquitin transferase E3A</fullName>
    </alternativeName>
    <alternativeName>
        <fullName evidence="16">Oncogenic protein-associated protein E6-AP</fullName>
    </alternativeName>
</protein>
<evidence type="ECO:0000256" key="11">
    <source>
        <dbReference type="ARBA" id="ARBA00022833"/>
    </source>
</evidence>
<dbReference type="PROSITE" id="PS50237">
    <property type="entry name" value="HECT"/>
    <property type="match status" value="1"/>
</dbReference>
<keyword evidence="9" id="KW-0863">Zinc-finger</keyword>
<keyword evidence="7" id="KW-0808">Transferase</keyword>
<dbReference type="InterPro" id="IPR000569">
    <property type="entry name" value="HECT_dom"/>
</dbReference>
<dbReference type="FunFam" id="3.90.1750.10:FF:000008">
    <property type="entry name" value="Putative ubiquitin-protein ligase E3A"/>
    <property type="match status" value="1"/>
</dbReference>
<dbReference type="SUPFAM" id="SSF56204">
    <property type="entry name" value="Hect, E3 ligase catalytic domain"/>
    <property type="match status" value="1"/>
</dbReference>
<evidence type="ECO:0000256" key="6">
    <source>
        <dbReference type="ARBA" id="ARBA00022553"/>
    </source>
</evidence>
<keyword evidence="22" id="KW-1185">Reference proteome</keyword>
<dbReference type="InterPro" id="IPR044611">
    <property type="entry name" value="E3A/B/C-like"/>
</dbReference>
<dbReference type="GO" id="GO:0000502">
    <property type="term" value="C:proteasome complex"/>
    <property type="evidence" value="ECO:0007669"/>
    <property type="project" value="UniProtKB-KW"/>
</dbReference>
<feature type="domain" description="HECT" evidence="20">
    <location>
        <begin position="551"/>
        <end position="879"/>
    </location>
</feature>
<evidence type="ECO:0000256" key="2">
    <source>
        <dbReference type="ARBA" id="ARBA00004123"/>
    </source>
</evidence>
<dbReference type="GO" id="GO:0010604">
    <property type="term" value="P:positive regulation of macromolecule metabolic process"/>
    <property type="evidence" value="ECO:0007669"/>
    <property type="project" value="UniProtKB-ARBA"/>
</dbReference>
<evidence type="ECO:0000313" key="22">
    <source>
        <dbReference type="Proteomes" id="UP001152320"/>
    </source>
</evidence>
<dbReference type="Gene3D" id="3.30.2160.10">
    <property type="entry name" value="Hect, E3 ligase catalytic domain"/>
    <property type="match status" value="1"/>
</dbReference>
<evidence type="ECO:0000256" key="3">
    <source>
        <dbReference type="ARBA" id="ARBA00004496"/>
    </source>
</evidence>
<evidence type="ECO:0000313" key="21">
    <source>
        <dbReference type="EMBL" id="KAJ8028544.1"/>
    </source>
</evidence>
<evidence type="ECO:0000256" key="4">
    <source>
        <dbReference type="ARBA" id="ARBA00012485"/>
    </source>
</evidence>
<dbReference type="PANTHER" id="PTHR45700">
    <property type="entry name" value="UBIQUITIN-PROTEIN LIGASE E3C"/>
    <property type="match status" value="1"/>
</dbReference>
<feature type="region of interest" description="Disordered" evidence="19">
    <location>
        <begin position="187"/>
        <end position="234"/>
    </location>
</feature>
<feature type="region of interest" description="Disordered" evidence="19">
    <location>
        <begin position="1"/>
        <end position="41"/>
    </location>
</feature>
<feature type="compositionally biased region" description="Basic and acidic residues" evidence="19">
    <location>
        <begin position="205"/>
        <end position="224"/>
    </location>
</feature>
<dbReference type="Proteomes" id="UP001152320">
    <property type="component" value="Chromosome 15"/>
</dbReference>
<accession>A0A9Q1GZF0</accession>
<evidence type="ECO:0000256" key="10">
    <source>
        <dbReference type="ARBA" id="ARBA00022786"/>
    </source>
</evidence>
<evidence type="ECO:0000256" key="5">
    <source>
        <dbReference type="ARBA" id="ARBA00022490"/>
    </source>
</evidence>
<keyword evidence="11" id="KW-0862">Zinc</keyword>
<keyword evidence="8" id="KW-0479">Metal-binding</keyword>
<feature type="region of interest" description="Disordered" evidence="19">
    <location>
        <begin position="100"/>
        <end position="133"/>
    </location>
</feature>
<evidence type="ECO:0000256" key="12">
    <source>
        <dbReference type="ARBA" id="ARBA00022942"/>
    </source>
</evidence>
<sequence>MTSNNQDTNLGNKGDDEDRGDLNEASNPESTESPSEMKRAAARTMIEKFFYQLIEGCGNPSCTNENCASSNKQQGPLSRNEAAAKALELFHQKAKLCEASPSKQFRPSSDNATDSGDSGSSVSTNQQESICKTKESSIEDISFLTEEKVQELVNFSKKIGDFSPLVRVIGRVFSNWQALNVSFLKTPQEGSSSLSSTAEITTDSKLTEKERQQSSSEEKDKDETVGGADHSCRCKSSKTDLQVDIESVQRTYKSLYGLGESRIENALHNAIISLSQMAEVDIRFHHEFQHNASYLNCFLIIFENHMLQSAENLEKAFPSICHTMSLLPLQAQVSLTRVWSGFPAESLKKKLEGLQQLITFKVLTQQIDPFHNHNLNENEDVTSATKLMKLLYYASILGGDLEFENRGSLSLQELLDATDRDESRTPKGDPLAKELGVTILDCRKPLLPLEDFYNEPLSDSLEVDRDFTNFKKSQDQDCFAFLSYPFILTPSTKSMGLFYDNRIRMFEEQRMTVLNSLIQGEQYSPYLKIKVKRDQVVEDALIQLELVAMENPSDLKKQLYVEFEGEQGVDEGGVSKEFFQLIVEEIFNPDIGMFILNESTRCYWFNPNSFETDRQFKLIGIVLGLAIYNNVILDASFPMVLYRKLMGRKGTFQDLEGVHPVLYSSLKSLLNFEGNVEETFLMNFEISYTDVFGNMKTHSLKKDGENIKVNNSNRQEFVNLYADFLVNKHIECQFREFKHGFDMVTSESALTLWFSPYELDLLVCGSKDFNFLSLEDTTEYDGGYTRQSQVIKNFWEVVHGFDEEKKKKLLMFATGSDRVPVGGLAKLRFIITKSGPDSDRLPASHTCFNVLLLPEYSSKEKLEERLLKAITHAKGFGML</sequence>
<dbReference type="GO" id="GO:0061630">
    <property type="term" value="F:ubiquitin protein ligase activity"/>
    <property type="evidence" value="ECO:0007669"/>
    <property type="project" value="UniProtKB-EC"/>
</dbReference>
<evidence type="ECO:0000256" key="1">
    <source>
        <dbReference type="ARBA" id="ARBA00000885"/>
    </source>
</evidence>
<evidence type="ECO:0000259" key="20">
    <source>
        <dbReference type="PROSITE" id="PS50237"/>
    </source>
</evidence>
<dbReference type="OrthoDB" id="5981550at2759"/>
<proteinExistence type="predicted"/>
<dbReference type="GO" id="GO:0080090">
    <property type="term" value="P:regulation of primary metabolic process"/>
    <property type="evidence" value="ECO:0007669"/>
    <property type="project" value="UniProtKB-ARBA"/>
</dbReference>
<dbReference type="GO" id="GO:0008270">
    <property type="term" value="F:zinc ion binding"/>
    <property type="evidence" value="ECO:0007669"/>
    <property type="project" value="UniProtKB-KW"/>
</dbReference>
<dbReference type="GO" id="GO:0030518">
    <property type="term" value="P:nuclear receptor-mediated steroid hormone signaling pathway"/>
    <property type="evidence" value="ECO:0007669"/>
    <property type="project" value="UniProtKB-ARBA"/>
</dbReference>
<dbReference type="Pfam" id="PF16558">
    <property type="entry name" value="AZUL"/>
    <property type="match status" value="1"/>
</dbReference>
<keyword evidence="5" id="KW-0963">Cytoplasm</keyword>
<dbReference type="GO" id="GO:0048513">
    <property type="term" value="P:animal organ development"/>
    <property type="evidence" value="ECO:0007669"/>
    <property type="project" value="UniProtKB-ARBA"/>
</dbReference>
<dbReference type="GO" id="GO:0006511">
    <property type="term" value="P:ubiquitin-dependent protein catabolic process"/>
    <property type="evidence" value="ECO:0007669"/>
    <property type="project" value="UniProtKB-ARBA"/>
</dbReference>
<evidence type="ECO:0000256" key="13">
    <source>
        <dbReference type="ARBA" id="ARBA00023108"/>
    </source>
</evidence>
<dbReference type="GO" id="GO:0048511">
    <property type="term" value="P:rhythmic process"/>
    <property type="evidence" value="ECO:0007669"/>
    <property type="project" value="UniProtKB-KW"/>
</dbReference>
<dbReference type="CDD" id="cd00078">
    <property type="entry name" value="HECTc"/>
    <property type="match status" value="1"/>
</dbReference>
<evidence type="ECO:0000256" key="18">
    <source>
        <dbReference type="PROSITE-ProRule" id="PRU00104"/>
    </source>
</evidence>
<reference evidence="21" key="1">
    <citation type="submission" date="2021-10" db="EMBL/GenBank/DDBJ databases">
        <title>Tropical sea cucumber genome reveals ecological adaptation and Cuvierian tubules defense mechanism.</title>
        <authorList>
            <person name="Chen T."/>
        </authorList>
    </citation>
    <scope>NUCLEOTIDE SEQUENCE</scope>
    <source>
        <strain evidence="21">Nanhai2018</strain>
        <tissue evidence="21">Muscle</tissue>
    </source>
</reference>
<dbReference type="Pfam" id="PF00632">
    <property type="entry name" value="HECT"/>
    <property type="match status" value="1"/>
</dbReference>
<feature type="compositionally biased region" description="Polar residues" evidence="19">
    <location>
        <begin position="101"/>
        <end position="112"/>
    </location>
</feature>
<keyword evidence="14" id="KW-0539">Nucleus</keyword>
<gene>
    <name evidence="21" type="ORF">HOLleu_30812</name>
</gene>
<dbReference type="InterPro" id="IPR032353">
    <property type="entry name" value="AZUL"/>
</dbReference>
<dbReference type="FunFam" id="3.30.2410.10:FF:000003">
    <property type="entry name" value="probable E3 ubiquitin-protein ligase HERC4 isoform X1"/>
    <property type="match status" value="1"/>
</dbReference>
<evidence type="ECO:0000256" key="17">
    <source>
        <dbReference type="ARBA" id="ARBA00077264"/>
    </source>
</evidence>
<keyword evidence="6" id="KW-0597">Phosphoprotein</keyword>
<comment type="caution">
    <text evidence="21">The sequence shown here is derived from an EMBL/GenBank/DDBJ whole genome shotgun (WGS) entry which is preliminary data.</text>
</comment>
<dbReference type="GO" id="GO:0005737">
    <property type="term" value="C:cytoplasm"/>
    <property type="evidence" value="ECO:0007669"/>
    <property type="project" value="UniProtKB-SubCell"/>
</dbReference>
<feature type="compositionally biased region" description="Low complexity" evidence="19">
    <location>
        <begin position="113"/>
        <end position="124"/>
    </location>
</feature>
<dbReference type="InterPro" id="IPR042556">
    <property type="entry name" value="AZUL_sf"/>
</dbReference>
<keyword evidence="13" id="KW-0090">Biological rhythms</keyword>
<evidence type="ECO:0000256" key="7">
    <source>
        <dbReference type="ARBA" id="ARBA00022679"/>
    </source>
</evidence>
<dbReference type="SMART" id="SM00119">
    <property type="entry name" value="HECTc"/>
    <property type="match status" value="1"/>
</dbReference>
<dbReference type="Gene3D" id="6.10.130.10">
    <property type="entry name" value="Ubiquitin-protein ligase E3A, N-terminal zinc-binding domain (AZUL)"/>
    <property type="match status" value="1"/>
</dbReference>
<organism evidence="21 22">
    <name type="scientific">Holothuria leucospilota</name>
    <name type="common">Black long sea cucumber</name>
    <name type="synonym">Mertensiothuria leucospilota</name>
    <dbReference type="NCBI Taxonomy" id="206669"/>
    <lineage>
        <taxon>Eukaryota</taxon>
        <taxon>Metazoa</taxon>
        <taxon>Echinodermata</taxon>
        <taxon>Eleutherozoa</taxon>
        <taxon>Echinozoa</taxon>
        <taxon>Holothuroidea</taxon>
        <taxon>Aspidochirotacea</taxon>
        <taxon>Aspidochirotida</taxon>
        <taxon>Holothuriidae</taxon>
        <taxon>Holothuria</taxon>
    </lineage>
</organism>
<evidence type="ECO:0000256" key="8">
    <source>
        <dbReference type="ARBA" id="ARBA00022723"/>
    </source>
</evidence>
<dbReference type="Gene3D" id="3.30.2410.10">
    <property type="entry name" value="Hect, E3 ligase catalytic domain"/>
    <property type="match status" value="1"/>
</dbReference>
<evidence type="ECO:0000256" key="16">
    <source>
        <dbReference type="ARBA" id="ARBA00077235"/>
    </source>
</evidence>
<comment type="subcellular location">
    <subcellularLocation>
        <location evidence="3">Cytoplasm</location>
    </subcellularLocation>
    <subcellularLocation>
        <location evidence="2">Nucleus</location>
    </subcellularLocation>
</comment>
<keyword evidence="12" id="KW-0647">Proteasome</keyword>
<feature type="compositionally biased region" description="Polar residues" evidence="19">
    <location>
        <begin position="24"/>
        <end position="34"/>
    </location>
</feature>
<dbReference type="EC" id="2.3.2.26" evidence="4"/>
<keyword evidence="10 18" id="KW-0833">Ubl conjugation pathway</keyword>
<feature type="compositionally biased region" description="Polar residues" evidence="19">
    <location>
        <begin position="1"/>
        <end position="11"/>
    </location>
</feature>
<dbReference type="GO" id="GO:0000209">
    <property type="term" value="P:protein polyubiquitination"/>
    <property type="evidence" value="ECO:0007669"/>
    <property type="project" value="InterPro"/>
</dbReference>
<dbReference type="GO" id="GO:0005634">
    <property type="term" value="C:nucleus"/>
    <property type="evidence" value="ECO:0007669"/>
    <property type="project" value="UniProtKB-SubCell"/>
</dbReference>
<evidence type="ECO:0000256" key="14">
    <source>
        <dbReference type="ARBA" id="ARBA00023242"/>
    </source>
</evidence>
<dbReference type="Gene3D" id="3.90.1750.10">
    <property type="entry name" value="Hect, E3 ligase catalytic domains"/>
    <property type="match status" value="1"/>
</dbReference>
<evidence type="ECO:0000256" key="9">
    <source>
        <dbReference type="ARBA" id="ARBA00022771"/>
    </source>
</evidence>
<evidence type="ECO:0000256" key="15">
    <source>
        <dbReference type="ARBA" id="ARBA00067504"/>
    </source>
</evidence>
<comment type="catalytic activity">
    <reaction evidence="1">
        <text>S-ubiquitinyl-[E2 ubiquitin-conjugating enzyme]-L-cysteine + [acceptor protein]-L-lysine = [E2 ubiquitin-conjugating enzyme]-L-cysteine + N(6)-ubiquitinyl-[acceptor protein]-L-lysine.</text>
        <dbReference type="EC" id="2.3.2.26"/>
    </reaction>
</comment>
<dbReference type="EMBL" id="JAIZAY010000015">
    <property type="protein sequence ID" value="KAJ8028544.1"/>
    <property type="molecule type" value="Genomic_DNA"/>
</dbReference>
<dbReference type="GO" id="GO:0042752">
    <property type="term" value="P:regulation of circadian rhythm"/>
    <property type="evidence" value="ECO:0007669"/>
    <property type="project" value="UniProtKB-ARBA"/>
</dbReference>
<feature type="active site" description="Glycyl thioester intermediate" evidence="18">
    <location>
        <position position="847"/>
    </location>
</feature>
<dbReference type="GO" id="GO:0016874">
    <property type="term" value="F:ligase activity"/>
    <property type="evidence" value="ECO:0007669"/>
    <property type="project" value="UniProtKB-KW"/>
</dbReference>
<dbReference type="AlphaFoldDB" id="A0A9Q1GZF0"/>
<keyword evidence="21" id="KW-0436">Ligase</keyword>
<name>A0A9Q1GZF0_HOLLE</name>
<dbReference type="InterPro" id="IPR035983">
    <property type="entry name" value="Hect_E3_ubiquitin_ligase"/>
</dbReference>
<feature type="compositionally biased region" description="Polar residues" evidence="19">
    <location>
        <begin position="187"/>
        <end position="204"/>
    </location>
</feature>
<feature type="compositionally biased region" description="Basic and acidic residues" evidence="19">
    <location>
        <begin position="13"/>
        <end position="22"/>
    </location>
</feature>
<dbReference type="PANTHER" id="PTHR45700:SF8">
    <property type="entry name" value="HECT-TYPE E3 UBIQUITIN TRANSFERASE"/>
    <property type="match status" value="1"/>
</dbReference>
<dbReference type="FunFam" id="3.30.2160.10:FF:000004">
    <property type="entry name" value="probable E3 ubiquitin-protein ligase HERC4 isoform X1"/>
    <property type="match status" value="1"/>
</dbReference>
<evidence type="ECO:0000256" key="19">
    <source>
        <dbReference type="SAM" id="MobiDB-lite"/>
    </source>
</evidence>
<dbReference type="GO" id="GO:0048731">
    <property type="term" value="P:system development"/>
    <property type="evidence" value="ECO:0007669"/>
    <property type="project" value="UniProtKB-ARBA"/>
</dbReference>